<keyword evidence="2" id="KW-0812">Transmembrane</keyword>
<evidence type="ECO:0000259" key="3">
    <source>
        <dbReference type="Pfam" id="PF13472"/>
    </source>
</evidence>
<dbReference type="Pfam" id="PF13472">
    <property type="entry name" value="Lipase_GDSL_2"/>
    <property type="match status" value="1"/>
</dbReference>
<feature type="region of interest" description="Disordered" evidence="1">
    <location>
        <begin position="298"/>
        <end position="341"/>
    </location>
</feature>
<evidence type="ECO:0000313" key="5">
    <source>
        <dbReference type="Proteomes" id="UP000237846"/>
    </source>
</evidence>
<feature type="transmembrane region" description="Helical" evidence="2">
    <location>
        <begin position="21"/>
        <end position="43"/>
    </location>
</feature>
<feature type="domain" description="SGNH hydrolase-type esterase" evidence="3">
    <location>
        <begin position="75"/>
        <end position="250"/>
    </location>
</feature>
<accession>A0A2T0QD86</accession>
<proteinExistence type="predicted"/>
<dbReference type="GO" id="GO:0004622">
    <property type="term" value="F:phosphatidylcholine lysophospholipase activity"/>
    <property type="evidence" value="ECO:0007669"/>
    <property type="project" value="TreeGrafter"/>
</dbReference>
<protein>
    <submittedName>
        <fullName evidence="4">Lysophospholipase L1-like esterase</fullName>
    </submittedName>
</protein>
<keyword evidence="2" id="KW-0472">Membrane</keyword>
<dbReference type="SUPFAM" id="SSF52266">
    <property type="entry name" value="SGNH hydrolase"/>
    <property type="match status" value="1"/>
</dbReference>
<keyword evidence="2" id="KW-1133">Transmembrane helix</keyword>
<dbReference type="Gene3D" id="3.40.50.1110">
    <property type="entry name" value="SGNH hydrolase"/>
    <property type="match status" value="1"/>
</dbReference>
<evidence type="ECO:0000313" key="4">
    <source>
        <dbReference type="EMBL" id="PRY01868.1"/>
    </source>
</evidence>
<dbReference type="Proteomes" id="UP000237846">
    <property type="component" value="Unassembled WGS sequence"/>
</dbReference>
<dbReference type="PANTHER" id="PTHR30383">
    <property type="entry name" value="THIOESTERASE 1/PROTEASE 1/LYSOPHOSPHOLIPASE L1"/>
    <property type="match status" value="1"/>
</dbReference>
<dbReference type="AlphaFoldDB" id="A0A2T0QD86"/>
<feature type="compositionally biased region" description="Basic and acidic residues" evidence="1">
    <location>
        <begin position="330"/>
        <end position="341"/>
    </location>
</feature>
<dbReference type="RefSeq" id="WP_245929818.1">
    <property type="nucleotide sequence ID" value="NZ_PVZC01000001.1"/>
</dbReference>
<dbReference type="EMBL" id="PVZC01000001">
    <property type="protein sequence ID" value="PRY01868.1"/>
    <property type="molecule type" value="Genomic_DNA"/>
</dbReference>
<dbReference type="InterPro" id="IPR013830">
    <property type="entry name" value="SGNH_hydro"/>
</dbReference>
<organism evidence="4 5">
    <name type="scientific">Allonocardiopsis opalescens</name>
    <dbReference type="NCBI Taxonomy" id="1144618"/>
    <lineage>
        <taxon>Bacteria</taxon>
        <taxon>Bacillati</taxon>
        <taxon>Actinomycetota</taxon>
        <taxon>Actinomycetes</taxon>
        <taxon>Streptosporangiales</taxon>
        <taxon>Allonocardiopsis</taxon>
    </lineage>
</organism>
<evidence type="ECO:0000256" key="1">
    <source>
        <dbReference type="SAM" id="MobiDB-lite"/>
    </source>
</evidence>
<gene>
    <name evidence="4" type="ORF">CLV72_101466</name>
</gene>
<reference evidence="4 5" key="1">
    <citation type="submission" date="2018-03" db="EMBL/GenBank/DDBJ databases">
        <title>Genomic Encyclopedia of Archaeal and Bacterial Type Strains, Phase II (KMG-II): from individual species to whole genera.</title>
        <authorList>
            <person name="Goeker M."/>
        </authorList>
    </citation>
    <scope>NUCLEOTIDE SEQUENCE [LARGE SCALE GENOMIC DNA]</scope>
    <source>
        <strain evidence="4 5">DSM 45601</strain>
    </source>
</reference>
<dbReference type="CDD" id="cd01836">
    <property type="entry name" value="FeeA_FeeB_like"/>
    <property type="match status" value="1"/>
</dbReference>
<evidence type="ECO:0000256" key="2">
    <source>
        <dbReference type="SAM" id="Phobius"/>
    </source>
</evidence>
<dbReference type="PANTHER" id="PTHR30383:SF5">
    <property type="entry name" value="SGNH HYDROLASE-TYPE ESTERASE DOMAIN-CONTAINING PROTEIN"/>
    <property type="match status" value="1"/>
</dbReference>
<sequence>MLTAVVFRAARVRRIATATAFGGGGLTLLGAATVGLLFVQALVARRTIGLPTESPPPADGLYGAGGGPEISMVMMGDSIAAGLGVDDGVRTPAGLIAGGLAAVAERPVRLTSLAVVGAESKDLPAQLSTALELRPDLAVIFIGGNDVTHLTRPADSVRYLETAVRELRAAGCTVVVGTCPDLGTIEPLGQPLRSLARRASRQLAAVQTVAVVEAGGRTVSLADLLSADFSANPKIMFGPDRFHPSARGYAQAAAAVLPSVCSALGYGPEFDALPDVREDGGALPVSVAAVEAAEEAGAEVSGASVAGRDRGPRGRWATLMRRRRAPAGPREGDPETSRSPS</sequence>
<keyword evidence="5" id="KW-1185">Reference proteome</keyword>
<comment type="caution">
    <text evidence="4">The sequence shown here is derived from an EMBL/GenBank/DDBJ whole genome shotgun (WGS) entry which is preliminary data.</text>
</comment>
<dbReference type="InterPro" id="IPR051532">
    <property type="entry name" value="Ester_Hydrolysis_Enzymes"/>
</dbReference>
<name>A0A2T0QD86_9ACTN</name>
<dbReference type="InterPro" id="IPR036514">
    <property type="entry name" value="SGNH_hydro_sf"/>
</dbReference>